<evidence type="ECO:0000259" key="6">
    <source>
        <dbReference type="PROSITE" id="PS51635"/>
    </source>
</evidence>
<dbReference type="PANTHER" id="PTHR14226">
    <property type="entry name" value="NEUROPATHY TARGET ESTERASE/SWISS CHEESE D.MELANOGASTER"/>
    <property type="match status" value="1"/>
</dbReference>
<comment type="caution">
    <text evidence="7">The sequence shown here is derived from an EMBL/GenBank/DDBJ whole genome shotgun (WGS) entry which is preliminary data.</text>
</comment>
<dbReference type="PANTHER" id="PTHR14226:SF57">
    <property type="entry name" value="BLR7027 PROTEIN"/>
    <property type="match status" value="1"/>
</dbReference>
<dbReference type="PROSITE" id="PS51635">
    <property type="entry name" value="PNPLA"/>
    <property type="match status" value="1"/>
</dbReference>
<feature type="active site" description="Nucleophile" evidence="4">
    <location>
        <position position="96"/>
    </location>
</feature>
<keyword evidence="8" id="KW-1185">Reference proteome</keyword>
<dbReference type="Gene3D" id="3.40.1090.10">
    <property type="entry name" value="Cytosolic phospholipase A2 catalytic domain"/>
    <property type="match status" value="1"/>
</dbReference>
<dbReference type="EMBL" id="BAAAQN010000003">
    <property type="protein sequence ID" value="GAA2014590.1"/>
    <property type="molecule type" value="Genomic_DNA"/>
</dbReference>
<protein>
    <submittedName>
        <fullName evidence="7">Patatin-like phospholipase family protein</fullName>
    </submittedName>
</protein>
<evidence type="ECO:0000256" key="1">
    <source>
        <dbReference type="ARBA" id="ARBA00022801"/>
    </source>
</evidence>
<keyword evidence="3 4" id="KW-0443">Lipid metabolism</keyword>
<feature type="domain" description="PNPLA" evidence="6">
    <location>
        <begin position="63"/>
        <end position="290"/>
    </location>
</feature>
<feature type="region of interest" description="Disordered" evidence="5">
    <location>
        <begin position="387"/>
        <end position="414"/>
    </location>
</feature>
<evidence type="ECO:0000256" key="3">
    <source>
        <dbReference type="ARBA" id="ARBA00023098"/>
    </source>
</evidence>
<dbReference type="Proteomes" id="UP001500751">
    <property type="component" value="Unassembled WGS sequence"/>
</dbReference>
<keyword evidence="2 4" id="KW-0442">Lipid degradation</keyword>
<proteinExistence type="predicted"/>
<feature type="active site" description="Proton acceptor" evidence="4">
    <location>
        <position position="275"/>
    </location>
</feature>
<sequence>MVDPEEIARRARQIGDAAGRARSEPLYGAGAPVPGGEPRGLRDPREVVAESGLVDPRRVPVGLALAGGGAKGAYQAGVVRFLAEQGVQVVAVAGASIGALNGAVLAAARDLAAAAVALREVWWQAARDTGPPKAGVGVVWDEGIGDQVRNLPGRMSGPMLQPGYLDALLTKYVDPEALRRGLPLFVTTFRAVDPVVGSRRPLDYFRNQPWDGPVRGAGFRLGAMIDVLRSKAGRSSDWVYVNDMPPVRMHNVILGSAGIPFLMAPRNVNGVPVRDGDVLGRGNMPVGALAGRIPCERVVAVHLQDQPLFHGGAFPGSDVVQIHPSRSLRPSGPLGTASGSLDLSPARVEALYELGYDDAKDQLGRVWTEDAARQLAEAVAGFRHDAVAELDEPLRNPGPGSGSGPEGITDDPEI</sequence>
<evidence type="ECO:0000256" key="5">
    <source>
        <dbReference type="SAM" id="MobiDB-lite"/>
    </source>
</evidence>
<feature type="short sequence motif" description="GXSXG" evidence="4">
    <location>
        <begin position="94"/>
        <end position="98"/>
    </location>
</feature>
<dbReference type="InterPro" id="IPR002641">
    <property type="entry name" value="PNPLA_dom"/>
</dbReference>
<keyword evidence="1 4" id="KW-0378">Hydrolase</keyword>
<accession>A0ABP5F5T6</accession>
<feature type="region of interest" description="Disordered" evidence="5">
    <location>
        <begin position="12"/>
        <end position="43"/>
    </location>
</feature>
<dbReference type="SUPFAM" id="SSF52151">
    <property type="entry name" value="FabD/lysophospholipase-like"/>
    <property type="match status" value="1"/>
</dbReference>
<evidence type="ECO:0000313" key="7">
    <source>
        <dbReference type="EMBL" id="GAA2014590.1"/>
    </source>
</evidence>
<feature type="short sequence motif" description="GXGXXG" evidence="4">
    <location>
        <begin position="67"/>
        <end position="72"/>
    </location>
</feature>
<dbReference type="InterPro" id="IPR016035">
    <property type="entry name" value="Acyl_Trfase/lysoPLipase"/>
</dbReference>
<dbReference type="InterPro" id="IPR050301">
    <property type="entry name" value="NTE"/>
</dbReference>
<reference evidence="8" key="1">
    <citation type="journal article" date="2019" name="Int. J. Syst. Evol. Microbiol.">
        <title>The Global Catalogue of Microorganisms (GCM) 10K type strain sequencing project: providing services to taxonomists for standard genome sequencing and annotation.</title>
        <authorList>
            <consortium name="The Broad Institute Genomics Platform"/>
            <consortium name="The Broad Institute Genome Sequencing Center for Infectious Disease"/>
            <person name="Wu L."/>
            <person name="Ma J."/>
        </authorList>
    </citation>
    <scope>NUCLEOTIDE SEQUENCE [LARGE SCALE GENOMIC DNA]</scope>
    <source>
        <strain evidence="8">JCM 16014</strain>
    </source>
</reference>
<organism evidence="7 8">
    <name type="scientific">Catenulispora yoronensis</name>
    <dbReference type="NCBI Taxonomy" id="450799"/>
    <lineage>
        <taxon>Bacteria</taxon>
        <taxon>Bacillati</taxon>
        <taxon>Actinomycetota</taxon>
        <taxon>Actinomycetes</taxon>
        <taxon>Catenulisporales</taxon>
        <taxon>Catenulisporaceae</taxon>
        <taxon>Catenulispora</taxon>
    </lineage>
</organism>
<evidence type="ECO:0000256" key="4">
    <source>
        <dbReference type="PROSITE-ProRule" id="PRU01161"/>
    </source>
</evidence>
<comment type="caution">
    <text evidence="4">Lacks conserved residue(s) required for the propagation of feature annotation.</text>
</comment>
<name>A0ABP5F5T6_9ACTN</name>
<evidence type="ECO:0000313" key="8">
    <source>
        <dbReference type="Proteomes" id="UP001500751"/>
    </source>
</evidence>
<dbReference type="Pfam" id="PF01734">
    <property type="entry name" value="Patatin"/>
    <property type="match status" value="1"/>
</dbReference>
<gene>
    <name evidence="7" type="ORF">GCM10009839_06990</name>
</gene>
<evidence type="ECO:0000256" key="2">
    <source>
        <dbReference type="ARBA" id="ARBA00022963"/>
    </source>
</evidence>